<dbReference type="EMBL" id="WPOM01000013">
    <property type="protein sequence ID" value="MVN33175.1"/>
    <property type="molecule type" value="Genomic_DNA"/>
</dbReference>
<keyword evidence="1" id="KW-0472">Membrane</keyword>
<evidence type="ECO:0000313" key="4">
    <source>
        <dbReference type="EMBL" id="RDC37311.1"/>
    </source>
</evidence>
<dbReference type="Proteomes" id="UP000253857">
    <property type="component" value="Unassembled WGS sequence"/>
</dbReference>
<evidence type="ECO:0000313" key="3">
    <source>
        <dbReference type="EMBL" id="RDB82848.1"/>
    </source>
</evidence>
<protein>
    <recommendedName>
        <fullName evidence="8">CDP-glycerol--glycerophosphate glycerophosphotransferase</fullName>
    </recommendedName>
</protein>
<reference evidence="2 7" key="2">
    <citation type="submission" date="2019-11" db="EMBL/GenBank/DDBJ databases">
        <title>Whole genome shotgun sequencing (WGS) data from Adlercreutzia equolifaciens ResAG-91, Eggerthella lenta MRI-F36, MRI-F37, MRI-F40, ResAG-49, ResAG-88, ResAG-121, ResAG-145, and Gordonibacter sp. ResAG-5, ResAG-26, ResAG-43, ResAG-50, ResAG-59.</title>
        <authorList>
            <person name="Stoll D.A."/>
            <person name="Danylec N."/>
            <person name="Franz C.M.A.P."/>
            <person name="Huch M."/>
        </authorList>
    </citation>
    <scope>NUCLEOTIDE SEQUENCE [LARGE SCALE GENOMIC DNA]</scope>
    <source>
        <strain evidence="2 7">ResAG-88</strain>
    </source>
</reference>
<evidence type="ECO:0008006" key="8">
    <source>
        <dbReference type="Google" id="ProtNLM"/>
    </source>
</evidence>
<organism evidence="3 5">
    <name type="scientific">Eggerthella lenta</name>
    <name type="common">Eubacterium lentum</name>
    <dbReference type="NCBI Taxonomy" id="84112"/>
    <lineage>
        <taxon>Bacteria</taxon>
        <taxon>Bacillati</taxon>
        <taxon>Actinomycetota</taxon>
        <taxon>Coriobacteriia</taxon>
        <taxon>Eggerthellales</taxon>
        <taxon>Eggerthellaceae</taxon>
        <taxon>Eggerthella</taxon>
    </lineage>
</organism>
<dbReference type="GeneID" id="69511766"/>
<evidence type="ECO:0000256" key="1">
    <source>
        <dbReference type="SAM" id="Phobius"/>
    </source>
</evidence>
<dbReference type="Proteomes" id="UP000253915">
    <property type="component" value="Unassembled WGS sequence"/>
</dbReference>
<comment type="caution">
    <text evidence="3">The sequence shown here is derived from an EMBL/GenBank/DDBJ whole genome shotgun (WGS) entry which is preliminary data.</text>
</comment>
<evidence type="ECO:0000313" key="2">
    <source>
        <dbReference type="EMBL" id="MVN33175.1"/>
    </source>
</evidence>
<name>A0A369N2J4_EGGLN</name>
<keyword evidence="1" id="KW-0812">Transmembrane</keyword>
<evidence type="ECO:0000313" key="6">
    <source>
        <dbReference type="Proteomes" id="UP000253915"/>
    </source>
</evidence>
<dbReference type="AlphaFoldDB" id="A0A369N2J4"/>
<dbReference type="EMBL" id="PPTY01000029">
    <property type="protein sequence ID" value="RDB82848.1"/>
    <property type="molecule type" value="Genomic_DNA"/>
</dbReference>
<proteinExistence type="predicted"/>
<evidence type="ECO:0000313" key="5">
    <source>
        <dbReference type="Proteomes" id="UP000253857"/>
    </source>
</evidence>
<dbReference type="EMBL" id="PPUQ01000013">
    <property type="protein sequence ID" value="RDC37311.1"/>
    <property type="molecule type" value="Genomic_DNA"/>
</dbReference>
<dbReference type="Gene3D" id="3.40.50.12580">
    <property type="match status" value="1"/>
</dbReference>
<sequence>MSNRKSCTIDRVVHELMVDRKRLAKLGVLDSFIKRTGFDLFIKYGIVLFNSIGTKESNALVFVDEVNNSNMFKNLHATKSDLDKHEETRTLSLRKVCRSKHIRIGILWPVIQLFQTVFAGAAFAVVLSIRKENSKYEYSMLRYLTNAFSNFLNKLDAQAKLYLLMSDHHFFSSIVALQYPEKSCVLQHGLIQDKAFFEPIRADYFFAWGKASSNLIGDKRKVFITGTNKFDECLRVQRSAIKSPPKKVLVCLATSRSKEAIEHTLKPIFELQNRLKFDLLIKTHPGSQFSMDELIEAAQGRIVNLYKDEAIADLDFDFAISEQSTSLLDFACMNVPFILFDEVDDSYFRLNDAVPTAHDAKDIEKVLRDFDQEAFVAMKKRFLENELNGGVNTIYEKIEEILRASQNTNDNI</sequence>
<reference evidence="5 6" key="1">
    <citation type="journal article" date="2018" name="Elife">
        <title>Discovery and characterization of a prevalent human gut bacterial enzyme sufficient for the inactivation of a family of plant toxins.</title>
        <authorList>
            <person name="Koppel N."/>
            <person name="Bisanz J.E."/>
            <person name="Pandelia M.E."/>
            <person name="Turnbaugh P.J."/>
            <person name="Balskus E.P."/>
        </authorList>
    </citation>
    <scope>NUCLEOTIDE SEQUENCE [LARGE SCALE GENOMIC DNA]</scope>
    <source>
        <strain evidence="4 6">16A</strain>
        <strain evidence="3 5">FAA1-1-60AUCSF</strain>
    </source>
</reference>
<accession>A0A369N2J4</accession>
<dbReference type="Proteomes" id="UP000436429">
    <property type="component" value="Unassembled WGS sequence"/>
</dbReference>
<gene>
    <name evidence="4" type="ORF">C1853_10105</name>
    <name evidence="3" type="ORF">C1871_12840</name>
    <name evidence="2" type="ORF">GO726_08335</name>
</gene>
<feature type="transmembrane region" description="Helical" evidence="1">
    <location>
        <begin position="104"/>
        <end position="129"/>
    </location>
</feature>
<dbReference type="RefSeq" id="WP_114518647.1">
    <property type="nucleotide sequence ID" value="NZ_BQNE01000002.1"/>
</dbReference>
<dbReference type="InterPro" id="IPR043148">
    <property type="entry name" value="TagF_C"/>
</dbReference>
<evidence type="ECO:0000313" key="7">
    <source>
        <dbReference type="Proteomes" id="UP000436429"/>
    </source>
</evidence>
<keyword evidence="1" id="KW-1133">Transmembrane helix</keyword>